<evidence type="ECO:0000313" key="2">
    <source>
        <dbReference type="EMBL" id="KAI9161304.1"/>
    </source>
</evidence>
<dbReference type="Proteomes" id="UP001064489">
    <property type="component" value="Chromosome 2"/>
</dbReference>
<dbReference type="AlphaFoldDB" id="A0AAD5NIZ7"/>
<evidence type="ECO:0000313" key="3">
    <source>
        <dbReference type="Proteomes" id="UP001064489"/>
    </source>
</evidence>
<organism evidence="2 3">
    <name type="scientific">Acer negundo</name>
    <name type="common">Box elder</name>
    <dbReference type="NCBI Taxonomy" id="4023"/>
    <lineage>
        <taxon>Eukaryota</taxon>
        <taxon>Viridiplantae</taxon>
        <taxon>Streptophyta</taxon>
        <taxon>Embryophyta</taxon>
        <taxon>Tracheophyta</taxon>
        <taxon>Spermatophyta</taxon>
        <taxon>Magnoliopsida</taxon>
        <taxon>eudicotyledons</taxon>
        <taxon>Gunneridae</taxon>
        <taxon>Pentapetalae</taxon>
        <taxon>rosids</taxon>
        <taxon>malvids</taxon>
        <taxon>Sapindales</taxon>
        <taxon>Sapindaceae</taxon>
        <taxon>Hippocastanoideae</taxon>
        <taxon>Acereae</taxon>
        <taxon>Acer</taxon>
    </lineage>
</organism>
<name>A0AAD5NIZ7_ACENE</name>
<proteinExistence type="predicted"/>
<protein>
    <recommendedName>
        <fullName evidence="1">Reverse transcriptase zinc-binding domain-containing protein</fullName>
    </recommendedName>
</protein>
<dbReference type="EMBL" id="JAJSOW010000106">
    <property type="protein sequence ID" value="KAI9161304.1"/>
    <property type="molecule type" value="Genomic_DNA"/>
</dbReference>
<sequence length="170" mass="19461">MLVKQCWRLIKWPNSLMARVIRVSRWRIGARSSLLIYGDRWIPRLHSFMIQSPLILGQDTTAEAILSLPLSAQADDVLIWHFGKYGNYLVRSDYKPSKSLLSIEVPSDSAGLGCWKSIWIMNVPPKVKSFIWKVCRNWIPLLFNITSRGISYNGICPVCFKVPETTTHAL</sequence>
<comment type="caution">
    <text evidence="2">The sequence shown here is derived from an EMBL/GenBank/DDBJ whole genome shotgun (WGS) entry which is preliminary data.</text>
</comment>
<dbReference type="InterPro" id="IPR026960">
    <property type="entry name" value="RVT-Znf"/>
</dbReference>
<gene>
    <name evidence="2" type="ORF">LWI28_016177</name>
</gene>
<accession>A0AAD5NIZ7</accession>
<feature type="domain" description="Reverse transcriptase zinc-binding" evidence="1">
    <location>
        <begin position="113"/>
        <end position="169"/>
    </location>
</feature>
<keyword evidence="3" id="KW-1185">Reference proteome</keyword>
<evidence type="ECO:0000259" key="1">
    <source>
        <dbReference type="Pfam" id="PF13966"/>
    </source>
</evidence>
<reference evidence="2" key="2">
    <citation type="submission" date="2023-02" db="EMBL/GenBank/DDBJ databases">
        <authorList>
            <person name="Swenson N.G."/>
            <person name="Wegrzyn J.L."/>
            <person name="Mcevoy S.L."/>
        </authorList>
    </citation>
    <scope>NUCLEOTIDE SEQUENCE</scope>
    <source>
        <strain evidence="2">91603</strain>
        <tissue evidence="2">Leaf</tissue>
    </source>
</reference>
<dbReference type="Pfam" id="PF13966">
    <property type="entry name" value="zf-RVT"/>
    <property type="match status" value="1"/>
</dbReference>
<reference evidence="2" key="1">
    <citation type="journal article" date="2022" name="Plant J.">
        <title>Strategies of tolerance reflected in two North American maple genomes.</title>
        <authorList>
            <person name="McEvoy S.L."/>
            <person name="Sezen U.U."/>
            <person name="Trouern-Trend A."/>
            <person name="McMahon S.M."/>
            <person name="Schaberg P.G."/>
            <person name="Yang J."/>
            <person name="Wegrzyn J.L."/>
            <person name="Swenson N.G."/>
        </authorList>
    </citation>
    <scope>NUCLEOTIDE SEQUENCE</scope>
    <source>
        <strain evidence="2">91603</strain>
    </source>
</reference>